<sequence length="557" mass="63841">MHSIIAFYRQEKRLSVICQSSAYLSRYSRFVQGFVSQASFDEQSFEQGKNVHIHRADSSSSRPAEAILNERTHTSNASNRSSVLLMRLERSKRGKSVLPIVAEWLADGNEFSREDLLCSIGRLRFLRRHKDALEILEWAMVSGTREPRLTDYVTYLDLTAKVRGLDAAAKYFKSIPHRFRQTDITHKTLLKNYLDHNAAYKAKQVLKRMTEMGFIKSPSMYNQVISLYLKKQKENRIPELLLEMKEVGISPDVDTYNIMMEMRSKKGDIPGMEKLFDRMQASSEAKPNVVTFSTLASTYISAGLHEKAEALLKSIQDSSTLGKAAETQDALIALYARLGKVDEVGKMWKLTGFSKISKSSFMYMIEAFCKAGQLELVEELFLEMEGQGLFEIQLANTVINILTKLGHLERAEKLFRNMVDKGCYPDSYTYHHFVTGYLQHNQPDKATEKIQQCLETHKFQRIVPLFETMLLILNLHADKGDLQSAENLFHDMKRYNYAQNVKVYNVLLKAYLKSGMHAFELTNRMALDQVAPNQETFALLEQVKMQSDVKEVNSLVH</sequence>
<dbReference type="EMBL" id="CM055092">
    <property type="protein sequence ID" value="KAJ7569039.1"/>
    <property type="molecule type" value="Genomic_DNA"/>
</dbReference>
<name>A0ACC2ER36_DIPCM</name>
<keyword evidence="2" id="KW-1185">Reference proteome</keyword>
<comment type="caution">
    <text evidence="1">The sequence shown here is derived from an EMBL/GenBank/DDBJ whole genome shotgun (WGS) entry which is preliminary data.</text>
</comment>
<accession>A0ACC2ER36</accession>
<reference evidence="2" key="1">
    <citation type="journal article" date="2024" name="Proc. Natl. Acad. Sci. U.S.A.">
        <title>Extraordinary preservation of gene collinearity over three hundred million years revealed in homosporous lycophytes.</title>
        <authorList>
            <person name="Li C."/>
            <person name="Wickell D."/>
            <person name="Kuo L.Y."/>
            <person name="Chen X."/>
            <person name="Nie B."/>
            <person name="Liao X."/>
            <person name="Peng D."/>
            <person name="Ji J."/>
            <person name="Jenkins J."/>
            <person name="Williams M."/>
            <person name="Shu S."/>
            <person name="Plott C."/>
            <person name="Barry K."/>
            <person name="Rajasekar S."/>
            <person name="Grimwood J."/>
            <person name="Han X."/>
            <person name="Sun S."/>
            <person name="Hou Z."/>
            <person name="He W."/>
            <person name="Dai G."/>
            <person name="Sun C."/>
            <person name="Schmutz J."/>
            <person name="Leebens-Mack J.H."/>
            <person name="Li F.W."/>
            <person name="Wang L."/>
        </authorList>
    </citation>
    <scope>NUCLEOTIDE SEQUENCE [LARGE SCALE GENOMIC DNA]</scope>
    <source>
        <strain evidence="2">cv. PW_Plant_1</strain>
    </source>
</reference>
<dbReference type="Proteomes" id="UP001162992">
    <property type="component" value="Chromosome 1"/>
</dbReference>
<organism evidence="1 2">
    <name type="scientific">Diphasiastrum complanatum</name>
    <name type="common">Issler's clubmoss</name>
    <name type="synonym">Lycopodium complanatum</name>
    <dbReference type="NCBI Taxonomy" id="34168"/>
    <lineage>
        <taxon>Eukaryota</taxon>
        <taxon>Viridiplantae</taxon>
        <taxon>Streptophyta</taxon>
        <taxon>Embryophyta</taxon>
        <taxon>Tracheophyta</taxon>
        <taxon>Lycopodiopsida</taxon>
        <taxon>Lycopodiales</taxon>
        <taxon>Lycopodiaceae</taxon>
        <taxon>Lycopodioideae</taxon>
        <taxon>Diphasiastrum</taxon>
    </lineage>
</organism>
<proteinExistence type="predicted"/>
<protein>
    <submittedName>
        <fullName evidence="1">Uncharacterized protein</fullName>
    </submittedName>
</protein>
<evidence type="ECO:0000313" key="2">
    <source>
        <dbReference type="Proteomes" id="UP001162992"/>
    </source>
</evidence>
<evidence type="ECO:0000313" key="1">
    <source>
        <dbReference type="EMBL" id="KAJ7569039.1"/>
    </source>
</evidence>
<gene>
    <name evidence="1" type="ORF">O6H91_01G058900</name>
</gene>